<evidence type="ECO:0000313" key="1">
    <source>
        <dbReference type="EMBL" id="MBX24472.1"/>
    </source>
</evidence>
<accession>A0A2P2M2M5</accession>
<name>A0A2P2M2M5_RHIMU</name>
<proteinExistence type="predicted"/>
<dbReference type="EMBL" id="GGEC01043988">
    <property type="protein sequence ID" value="MBX24472.1"/>
    <property type="molecule type" value="Transcribed_RNA"/>
</dbReference>
<dbReference type="AlphaFoldDB" id="A0A2P2M2M5"/>
<sequence length="23" mass="3063">MYFFDLLTKVRYQIWIRTRRSRI</sequence>
<organism evidence="1">
    <name type="scientific">Rhizophora mucronata</name>
    <name type="common">Asiatic mangrove</name>
    <dbReference type="NCBI Taxonomy" id="61149"/>
    <lineage>
        <taxon>Eukaryota</taxon>
        <taxon>Viridiplantae</taxon>
        <taxon>Streptophyta</taxon>
        <taxon>Embryophyta</taxon>
        <taxon>Tracheophyta</taxon>
        <taxon>Spermatophyta</taxon>
        <taxon>Magnoliopsida</taxon>
        <taxon>eudicotyledons</taxon>
        <taxon>Gunneridae</taxon>
        <taxon>Pentapetalae</taxon>
        <taxon>rosids</taxon>
        <taxon>fabids</taxon>
        <taxon>Malpighiales</taxon>
        <taxon>Rhizophoraceae</taxon>
        <taxon>Rhizophora</taxon>
    </lineage>
</organism>
<protein>
    <submittedName>
        <fullName evidence="1">Uncharacterized protein</fullName>
    </submittedName>
</protein>
<reference evidence="1" key="1">
    <citation type="submission" date="2018-02" db="EMBL/GenBank/DDBJ databases">
        <title>Rhizophora mucronata_Transcriptome.</title>
        <authorList>
            <person name="Meera S.P."/>
            <person name="Sreeshan A."/>
            <person name="Augustine A."/>
        </authorList>
    </citation>
    <scope>NUCLEOTIDE SEQUENCE</scope>
    <source>
        <tissue evidence="1">Leaf</tissue>
    </source>
</reference>